<evidence type="ECO:0000256" key="9">
    <source>
        <dbReference type="ARBA" id="ARBA00023328"/>
    </source>
</evidence>
<protein>
    <recommendedName>
        <fullName evidence="14">Protein MIS12 homolog</fullName>
    </recommendedName>
</protein>
<keyword evidence="7 10" id="KW-0175">Coiled coil</keyword>
<keyword evidence="4" id="KW-0132">Cell division</keyword>
<evidence type="ECO:0000313" key="12">
    <source>
        <dbReference type="EMBL" id="KIZ03817.1"/>
    </source>
</evidence>
<evidence type="ECO:0000313" key="13">
    <source>
        <dbReference type="Proteomes" id="UP000054498"/>
    </source>
</evidence>
<dbReference type="AlphaFoldDB" id="A0A0D2MTM6"/>
<evidence type="ECO:0008006" key="14">
    <source>
        <dbReference type="Google" id="ProtNLM"/>
    </source>
</evidence>
<comment type="subcellular location">
    <subcellularLocation>
        <location evidence="1">Chromosome</location>
        <location evidence="1">Centromere</location>
        <location evidence="1">Kinetochore</location>
    </subcellularLocation>
</comment>
<evidence type="ECO:0000256" key="2">
    <source>
        <dbReference type="ARBA" id="ARBA00008643"/>
    </source>
</evidence>
<dbReference type="KEGG" id="mng:MNEG_4140"/>
<gene>
    <name evidence="12" type="ORF">MNEG_4140</name>
</gene>
<proteinExistence type="inferred from homology"/>
<keyword evidence="5" id="KW-0498">Mitosis</keyword>
<evidence type="ECO:0000256" key="5">
    <source>
        <dbReference type="ARBA" id="ARBA00022776"/>
    </source>
</evidence>
<feature type="coiled-coil region" evidence="10">
    <location>
        <begin position="129"/>
        <end position="163"/>
    </location>
</feature>
<dbReference type="GO" id="GO:0005634">
    <property type="term" value="C:nucleus"/>
    <property type="evidence" value="ECO:0007669"/>
    <property type="project" value="InterPro"/>
</dbReference>
<dbReference type="Pfam" id="PF05859">
    <property type="entry name" value="Mis12"/>
    <property type="match status" value="1"/>
</dbReference>
<name>A0A0D2MTM6_9CHLO</name>
<dbReference type="PANTHER" id="PTHR14527:SF2">
    <property type="entry name" value="PROTEIN MIS12 HOMOLOG"/>
    <property type="match status" value="1"/>
</dbReference>
<dbReference type="PANTHER" id="PTHR14527">
    <property type="entry name" value="PROTEIN MIS12 HOMOLOG"/>
    <property type="match status" value="1"/>
</dbReference>
<dbReference type="RefSeq" id="XP_013902836.1">
    <property type="nucleotide sequence ID" value="XM_014047382.1"/>
</dbReference>
<keyword evidence="8" id="KW-0131">Cell cycle</keyword>
<keyword evidence="13" id="KW-1185">Reference proteome</keyword>
<dbReference type="GO" id="GO:0051301">
    <property type="term" value="P:cell division"/>
    <property type="evidence" value="ECO:0007669"/>
    <property type="project" value="UniProtKB-KW"/>
</dbReference>
<reference evidence="12 13" key="1">
    <citation type="journal article" date="2013" name="BMC Genomics">
        <title>Reconstruction of the lipid metabolism for the microalga Monoraphidium neglectum from its genome sequence reveals characteristics suitable for biofuel production.</title>
        <authorList>
            <person name="Bogen C."/>
            <person name="Al-Dilaimi A."/>
            <person name="Albersmeier A."/>
            <person name="Wichmann J."/>
            <person name="Grundmann M."/>
            <person name="Rupp O."/>
            <person name="Lauersen K.J."/>
            <person name="Blifernez-Klassen O."/>
            <person name="Kalinowski J."/>
            <person name="Goesmann A."/>
            <person name="Mussgnug J.H."/>
            <person name="Kruse O."/>
        </authorList>
    </citation>
    <scope>NUCLEOTIDE SEQUENCE [LARGE SCALE GENOMIC DNA]</scope>
    <source>
        <strain evidence="12 13">SAG 48.87</strain>
    </source>
</reference>
<evidence type="ECO:0000256" key="10">
    <source>
        <dbReference type="SAM" id="Coils"/>
    </source>
</evidence>
<evidence type="ECO:0000256" key="8">
    <source>
        <dbReference type="ARBA" id="ARBA00023306"/>
    </source>
</evidence>
<accession>A0A0D2MTM6</accession>
<keyword evidence="6" id="KW-0995">Kinetochore</keyword>
<evidence type="ECO:0000256" key="4">
    <source>
        <dbReference type="ARBA" id="ARBA00022618"/>
    </source>
</evidence>
<feature type="region of interest" description="Disordered" evidence="11">
    <location>
        <begin position="1"/>
        <end position="26"/>
    </location>
</feature>
<evidence type="ECO:0000256" key="11">
    <source>
        <dbReference type="SAM" id="MobiDB-lite"/>
    </source>
</evidence>
<dbReference type="InterPro" id="IPR008685">
    <property type="entry name" value="Centromere_Mis12"/>
</dbReference>
<evidence type="ECO:0000256" key="6">
    <source>
        <dbReference type="ARBA" id="ARBA00022838"/>
    </source>
</evidence>
<evidence type="ECO:0000256" key="7">
    <source>
        <dbReference type="ARBA" id="ARBA00023054"/>
    </source>
</evidence>
<comment type="similarity">
    <text evidence="2">Belongs to the mis12 family.</text>
</comment>
<keyword evidence="9" id="KW-0137">Centromere</keyword>
<evidence type="ECO:0000256" key="3">
    <source>
        <dbReference type="ARBA" id="ARBA00022454"/>
    </source>
</evidence>
<dbReference type="GO" id="GO:0051382">
    <property type="term" value="P:kinetochore assembly"/>
    <property type="evidence" value="ECO:0007669"/>
    <property type="project" value="TreeGrafter"/>
</dbReference>
<keyword evidence="3" id="KW-0158">Chromosome</keyword>
<dbReference type="GO" id="GO:0000070">
    <property type="term" value="P:mitotic sister chromatid segregation"/>
    <property type="evidence" value="ECO:0007669"/>
    <property type="project" value="TreeGrafter"/>
</dbReference>
<dbReference type="Proteomes" id="UP000054498">
    <property type="component" value="Unassembled WGS sequence"/>
</dbReference>
<organism evidence="12 13">
    <name type="scientific">Monoraphidium neglectum</name>
    <dbReference type="NCBI Taxonomy" id="145388"/>
    <lineage>
        <taxon>Eukaryota</taxon>
        <taxon>Viridiplantae</taxon>
        <taxon>Chlorophyta</taxon>
        <taxon>core chlorophytes</taxon>
        <taxon>Chlorophyceae</taxon>
        <taxon>CS clade</taxon>
        <taxon>Sphaeropleales</taxon>
        <taxon>Selenastraceae</taxon>
        <taxon>Monoraphidium</taxon>
    </lineage>
</organism>
<dbReference type="GO" id="GO:0000444">
    <property type="term" value="C:MIS12/MIND type complex"/>
    <property type="evidence" value="ECO:0007669"/>
    <property type="project" value="TreeGrafter"/>
</dbReference>
<dbReference type="EMBL" id="KK100777">
    <property type="protein sequence ID" value="KIZ03817.1"/>
    <property type="molecule type" value="Genomic_DNA"/>
</dbReference>
<evidence type="ECO:0000256" key="1">
    <source>
        <dbReference type="ARBA" id="ARBA00004629"/>
    </source>
</evidence>
<dbReference type="OrthoDB" id="10266013at2759"/>
<sequence length="266" mass="28287">MDENPQDMEGVQQQQQNEEQQAKPERVSPFTFQPALVIGDMVNVALETCADAFDRFEEAVAGAAEIRPEHRRALLQGIGVLYECASGSLNQAATNFERLAQATILRVPPELYLEQEAAAPLVEVSPEEEAQLDAELADMRRQIGEAKQDCRGLRQQLKEINRDLALAGDPSAFDPLSGALATQRAALLEDAASIGGALQRLGPMLARAKGALAAREGPGSSLCAKAPNAAEAAAGAQRRMAAAQQDTGASLDQLEALQQSLTGTTQ</sequence>
<dbReference type="GeneID" id="25737018"/>